<keyword evidence="2" id="KW-1185">Reference proteome</keyword>
<reference evidence="1 2" key="1">
    <citation type="journal article" date="2023" name="ACS Omega">
        <title>Identification of the Neoaspergillic Acid Biosynthesis Gene Cluster by Establishing an In Vitro CRISPR-Ribonucleoprotein Genetic System in Aspergillus melleus.</title>
        <authorList>
            <person name="Yuan B."/>
            <person name="Grau M.F."/>
            <person name="Murata R.M."/>
            <person name="Torok T."/>
            <person name="Venkateswaran K."/>
            <person name="Stajich J.E."/>
            <person name="Wang C.C.C."/>
        </authorList>
    </citation>
    <scope>NUCLEOTIDE SEQUENCE [LARGE SCALE GENOMIC DNA]</scope>
    <source>
        <strain evidence="1 2">IMV 1140</strain>
    </source>
</reference>
<evidence type="ECO:0000313" key="2">
    <source>
        <dbReference type="Proteomes" id="UP001177260"/>
    </source>
</evidence>
<evidence type="ECO:0000313" key="1">
    <source>
        <dbReference type="EMBL" id="KAK1149080.1"/>
    </source>
</evidence>
<sequence length="751" mass="80507">MGHHDTVDITSGSQFSGLTTFARIPYINCFLDEESGKQPYDIAILGAPFDTAVTGRPGARFGPGGIRLGSHRLGGWSIYTGDNVYESWAKLVDCGDAPLTWLDNTAALKQLDLVHKVVSSRPANTTDLGRVPRIVTLGGDHTTTLSALRSTYEKWGPVSVIHFDSHIGTGWWNLPLCPSGVNHGTFLHIAHEEGLIRNSSIHVGLRAPVNRGKSDLRNDIRCGFDMIKARDIDRLGINGVVEQIKSRVRDSRVYISVDIDVLDPAYAPATGTAEPGRFTSRELLSILDGLRGLPVVGGDVVEVAPIYDTAGETTTLAAAEVVNSLLGLMGTDISSCLRDQAPIIVTMAENDENAKVFAPSTREDALVEQLGYEQELKRTFGLLGMIGFSFSVVTSWTALSGVFIVGVKSGGPPVMVFSFIAVCFLTLAVAIPMAEMCSILAMGATNNSIGANFILGMANLVFPEYTIQRWQTVLVAYCVAFISASVNIWGPHLLNRIARFILIWNVGSFLITMITLLATNDNKQSASFVFHDFQNFTGWGSSMAAIVGILQACFGMCCYDAPSHMTEEMKSASKEAPKAIILSVVLGAVTGFAFLLTLCFCIGDIDTTANTSTGVPVIQIFYDSTGNKVGTCFLSSMVAVIVLVAGNNLLAEGSRSVYAFARDNGLPFSSVLAKVDPKRQVPVNAVLLTLVVQLALDAIDFGTTTGFETVIAISTEGFYVSYAIALASRLMGYVTSHNPTMKGPFALPTAL</sequence>
<comment type="caution">
    <text evidence="1">The sequence shown here is derived from an EMBL/GenBank/DDBJ whole genome shotgun (WGS) entry which is preliminary data.</text>
</comment>
<name>A0ACC3BFC4_9EURO</name>
<protein>
    <submittedName>
        <fullName evidence="1">Uncharacterized protein</fullName>
    </submittedName>
</protein>
<proteinExistence type="predicted"/>
<dbReference type="Proteomes" id="UP001177260">
    <property type="component" value="Unassembled WGS sequence"/>
</dbReference>
<organism evidence="1 2">
    <name type="scientific">Aspergillus melleus</name>
    <dbReference type="NCBI Taxonomy" id="138277"/>
    <lineage>
        <taxon>Eukaryota</taxon>
        <taxon>Fungi</taxon>
        <taxon>Dikarya</taxon>
        <taxon>Ascomycota</taxon>
        <taxon>Pezizomycotina</taxon>
        <taxon>Eurotiomycetes</taxon>
        <taxon>Eurotiomycetidae</taxon>
        <taxon>Eurotiales</taxon>
        <taxon>Aspergillaceae</taxon>
        <taxon>Aspergillus</taxon>
        <taxon>Aspergillus subgen. Circumdati</taxon>
    </lineage>
</organism>
<gene>
    <name evidence="1" type="ORF">N8T08_007758</name>
</gene>
<dbReference type="EMBL" id="JAOPJF010000005">
    <property type="protein sequence ID" value="KAK1149080.1"/>
    <property type="molecule type" value="Genomic_DNA"/>
</dbReference>
<accession>A0ACC3BFC4</accession>